<dbReference type="GO" id="GO:0008616">
    <property type="term" value="P:tRNA queuosine(34) biosynthetic process"/>
    <property type="evidence" value="ECO:0007669"/>
    <property type="project" value="TreeGrafter"/>
</dbReference>
<feature type="non-terminal residue" evidence="3">
    <location>
        <position position="143"/>
    </location>
</feature>
<sequence>MITHFKVQSVDDKARTGILKTSSGCIKTPVFMPVATLASVKALDPFDLNAIGASIILSNTYHLYLRPGIDVIHEYGGLHKFMSWDKSILTDSGGFQGFSLERFRKIMPDGIQFKSHIDGSSHFFTPESVINHQETLGSNIMMP</sequence>
<protein>
    <recommendedName>
        <fullName evidence="2">tRNA-guanine(15) transglycosylase-like domain-containing protein</fullName>
    </recommendedName>
</protein>
<dbReference type="EMBL" id="UINC01034838">
    <property type="protein sequence ID" value="SVB26300.1"/>
    <property type="molecule type" value="Genomic_DNA"/>
</dbReference>
<dbReference type="AlphaFoldDB" id="A0A382CJQ5"/>
<organism evidence="3">
    <name type="scientific">marine metagenome</name>
    <dbReference type="NCBI Taxonomy" id="408172"/>
    <lineage>
        <taxon>unclassified sequences</taxon>
        <taxon>metagenomes</taxon>
        <taxon>ecological metagenomes</taxon>
    </lineage>
</organism>
<dbReference type="PANTHER" id="PTHR46499">
    <property type="entry name" value="QUEUINE TRNA-RIBOSYLTRANSFERASE"/>
    <property type="match status" value="1"/>
</dbReference>
<dbReference type="InterPro" id="IPR002616">
    <property type="entry name" value="tRNA_ribo_trans-like"/>
</dbReference>
<dbReference type="InterPro" id="IPR050076">
    <property type="entry name" value="ArchSynthase1/Queuine_TRR"/>
</dbReference>
<keyword evidence="1" id="KW-0819">tRNA processing</keyword>
<dbReference type="GO" id="GO:0005829">
    <property type="term" value="C:cytosol"/>
    <property type="evidence" value="ECO:0007669"/>
    <property type="project" value="TreeGrafter"/>
</dbReference>
<name>A0A382CJQ5_9ZZZZ</name>
<evidence type="ECO:0000259" key="2">
    <source>
        <dbReference type="Pfam" id="PF01702"/>
    </source>
</evidence>
<reference evidence="3" key="1">
    <citation type="submission" date="2018-05" db="EMBL/GenBank/DDBJ databases">
        <authorList>
            <person name="Lanie J.A."/>
            <person name="Ng W.-L."/>
            <person name="Kazmierczak K.M."/>
            <person name="Andrzejewski T.M."/>
            <person name="Davidsen T.M."/>
            <person name="Wayne K.J."/>
            <person name="Tettelin H."/>
            <person name="Glass J.I."/>
            <person name="Rusch D."/>
            <person name="Podicherti R."/>
            <person name="Tsui H.-C.T."/>
            <person name="Winkler M.E."/>
        </authorList>
    </citation>
    <scope>NUCLEOTIDE SEQUENCE</scope>
</reference>
<accession>A0A382CJQ5</accession>
<dbReference type="Pfam" id="PF01702">
    <property type="entry name" value="TGT"/>
    <property type="match status" value="1"/>
</dbReference>
<dbReference type="InterPro" id="IPR036511">
    <property type="entry name" value="TGT-like_sf"/>
</dbReference>
<dbReference type="NCBIfam" id="TIGR00449">
    <property type="entry name" value="tgt_general"/>
    <property type="match status" value="1"/>
</dbReference>
<dbReference type="Gene3D" id="3.20.20.105">
    <property type="entry name" value="Queuine tRNA-ribosyltransferase-like"/>
    <property type="match status" value="1"/>
</dbReference>
<dbReference type="SUPFAM" id="SSF51713">
    <property type="entry name" value="tRNA-guanine transglycosylase"/>
    <property type="match status" value="1"/>
</dbReference>
<evidence type="ECO:0000313" key="3">
    <source>
        <dbReference type="EMBL" id="SVB26300.1"/>
    </source>
</evidence>
<evidence type="ECO:0000256" key="1">
    <source>
        <dbReference type="ARBA" id="ARBA00022694"/>
    </source>
</evidence>
<gene>
    <name evidence="3" type="ORF">METZ01_LOCUS179154</name>
</gene>
<feature type="domain" description="tRNA-guanine(15) transglycosylase-like" evidence="2">
    <location>
        <begin position="13"/>
        <end position="143"/>
    </location>
</feature>
<dbReference type="PANTHER" id="PTHR46499:SF1">
    <property type="entry name" value="QUEUINE TRNA-RIBOSYLTRANSFERASE"/>
    <property type="match status" value="1"/>
</dbReference>
<proteinExistence type="predicted"/>